<accession>A0A8D0C5H2</accession>
<keyword evidence="7 9" id="KW-0675">Receptor</keyword>
<evidence type="ECO:0000256" key="8">
    <source>
        <dbReference type="ARBA" id="ARBA00023224"/>
    </source>
</evidence>
<evidence type="ECO:0000256" key="4">
    <source>
        <dbReference type="ARBA" id="ARBA00022989"/>
    </source>
</evidence>
<evidence type="ECO:0000256" key="7">
    <source>
        <dbReference type="ARBA" id="ARBA00023170"/>
    </source>
</evidence>
<feature type="transmembrane region" description="Helical" evidence="10">
    <location>
        <begin position="35"/>
        <end position="58"/>
    </location>
</feature>
<dbReference type="PANTHER" id="PTHR11334">
    <property type="entry name" value="MAS-RELATED G-PROTEIN COUPLED RECEPTOR"/>
    <property type="match status" value="1"/>
</dbReference>
<comment type="subcellular location">
    <subcellularLocation>
        <location evidence="1">Cell membrane</location>
        <topology evidence="1">Multi-pass membrane protein</topology>
    </subcellularLocation>
</comment>
<evidence type="ECO:0000256" key="2">
    <source>
        <dbReference type="ARBA" id="ARBA00022475"/>
    </source>
</evidence>
<dbReference type="GO" id="GO:0004930">
    <property type="term" value="F:G protein-coupled receptor activity"/>
    <property type="evidence" value="ECO:0007669"/>
    <property type="project" value="UniProtKB-KW"/>
</dbReference>
<dbReference type="PRINTS" id="PR02108">
    <property type="entry name" value="MRGPCRFAMILY"/>
</dbReference>
<feature type="chain" id="PRO_5034177191" description="G-protein coupled receptors family 1 profile domain-containing protein" evidence="11">
    <location>
        <begin position="18"/>
        <end position="332"/>
    </location>
</feature>
<dbReference type="Ensembl" id="ENSSMRT00000020348.1">
    <property type="protein sequence ID" value="ENSSMRP00000017375.1"/>
    <property type="gene ID" value="ENSSMRG00000013538.1"/>
</dbReference>
<feature type="transmembrane region" description="Helical" evidence="10">
    <location>
        <begin position="219"/>
        <end position="237"/>
    </location>
</feature>
<dbReference type="GO" id="GO:0005886">
    <property type="term" value="C:plasma membrane"/>
    <property type="evidence" value="ECO:0007669"/>
    <property type="project" value="UniProtKB-SubCell"/>
</dbReference>
<feature type="signal peptide" evidence="11">
    <location>
        <begin position="1"/>
        <end position="17"/>
    </location>
</feature>
<feature type="transmembrane region" description="Helical" evidence="10">
    <location>
        <begin position="185"/>
        <end position="213"/>
    </location>
</feature>
<dbReference type="PROSITE" id="PS50262">
    <property type="entry name" value="G_PROTEIN_RECEP_F1_2"/>
    <property type="match status" value="1"/>
</dbReference>
<keyword evidence="6 10" id="KW-0472">Membrane</keyword>
<proteinExistence type="inferred from homology"/>
<reference evidence="13" key="2">
    <citation type="submission" date="2025-09" db="UniProtKB">
        <authorList>
            <consortium name="Ensembl"/>
        </authorList>
    </citation>
    <scope>IDENTIFICATION</scope>
</reference>
<keyword evidence="8 9" id="KW-0807">Transducer</keyword>
<keyword evidence="11" id="KW-0732">Signal</keyword>
<dbReference type="PRINTS" id="PR00237">
    <property type="entry name" value="GPCRRHODOPSN"/>
</dbReference>
<name>A0A8D0C5H2_SALMN</name>
<feature type="transmembrane region" description="Helical" evidence="10">
    <location>
        <begin position="144"/>
        <end position="164"/>
    </location>
</feature>
<protein>
    <recommendedName>
        <fullName evidence="12">G-protein coupled receptors family 1 profile domain-containing protein</fullName>
    </recommendedName>
</protein>
<keyword evidence="14" id="KW-1185">Reference proteome</keyword>
<dbReference type="PANTHER" id="PTHR11334:SF29">
    <property type="entry name" value="MAS-RELATED G-PROTEIN COUPLED RECEPTOR MEMBER X2"/>
    <property type="match status" value="1"/>
</dbReference>
<evidence type="ECO:0000256" key="10">
    <source>
        <dbReference type="SAM" id="Phobius"/>
    </source>
</evidence>
<evidence type="ECO:0000259" key="12">
    <source>
        <dbReference type="PROSITE" id="PS50262"/>
    </source>
</evidence>
<evidence type="ECO:0000256" key="9">
    <source>
        <dbReference type="RuleBase" id="RU000688"/>
    </source>
</evidence>
<keyword evidence="4 10" id="KW-1133">Transmembrane helix</keyword>
<feature type="transmembrane region" description="Helical" evidence="10">
    <location>
        <begin position="118"/>
        <end position="138"/>
    </location>
</feature>
<keyword evidence="5 9" id="KW-0297">G-protein coupled receptor</keyword>
<keyword evidence="3 9" id="KW-0812">Transmembrane</keyword>
<feature type="transmembrane region" description="Helical" evidence="10">
    <location>
        <begin position="70"/>
        <end position="93"/>
    </location>
</feature>
<sequence>TWSICSWGHCLVLLSAGIIELKLPSDGTRACLEKIMITLSVLICVLGFHGNALVFSFLSCTIENTKFTVYILNMAFAELFITFHHISFWGVFLKPMTIDSDVLSWIDRLYIFARNSSFYFLTALSFERYLSVFFPVLYQRYRPKAFSIICCTLLWGLALAVSLVERYSCYPSIFHLDQPQIIFSCNVATIFQMILEFLIFIPIMVFSTFAVFFRMWKKGQVMLDVTIMATVILFLMLEASIRMIKIIKYWHNILDGPVFIMIVMLDSTSNSIKPFVYFAIGWWNRQRGWETLGIYLERALNHKRNIEVSFPPFKAGPGPAVHNTDHFLAWAT</sequence>
<dbReference type="SUPFAM" id="SSF81321">
    <property type="entry name" value="Family A G protein-coupled receptor-like"/>
    <property type="match status" value="1"/>
</dbReference>
<dbReference type="GeneTree" id="ENSGT01030000234639"/>
<dbReference type="OMA" id="AIFIRMQ"/>
<organism evidence="13 14">
    <name type="scientific">Salvator merianae</name>
    <name type="common">Argentine black and white tegu</name>
    <name type="synonym">Tupinambis merianae</name>
    <dbReference type="NCBI Taxonomy" id="96440"/>
    <lineage>
        <taxon>Eukaryota</taxon>
        <taxon>Metazoa</taxon>
        <taxon>Chordata</taxon>
        <taxon>Craniata</taxon>
        <taxon>Vertebrata</taxon>
        <taxon>Euteleostomi</taxon>
        <taxon>Lepidosauria</taxon>
        <taxon>Squamata</taxon>
        <taxon>Bifurcata</taxon>
        <taxon>Unidentata</taxon>
        <taxon>Episquamata</taxon>
        <taxon>Laterata</taxon>
        <taxon>Teiioidea</taxon>
        <taxon>Teiidae</taxon>
        <taxon>Salvator</taxon>
    </lineage>
</organism>
<dbReference type="InterPro" id="IPR017452">
    <property type="entry name" value="GPCR_Rhodpsn_7TM"/>
</dbReference>
<keyword evidence="2" id="KW-1003">Cell membrane</keyword>
<dbReference type="InterPro" id="IPR000276">
    <property type="entry name" value="GPCR_Rhodpsn"/>
</dbReference>
<feature type="domain" description="G-protein coupled receptors family 1 profile" evidence="12">
    <location>
        <begin position="50"/>
        <end position="277"/>
    </location>
</feature>
<evidence type="ECO:0000256" key="6">
    <source>
        <dbReference type="ARBA" id="ARBA00023136"/>
    </source>
</evidence>
<evidence type="ECO:0000313" key="13">
    <source>
        <dbReference type="Ensembl" id="ENSSMRP00000017375.1"/>
    </source>
</evidence>
<dbReference type="PROSITE" id="PS00237">
    <property type="entry name" value="G_PROTEIN_RECEP_F1_1"/>
    <property type="match status" value="1"/>
</dbReference>
<evidence type="ECO:0000256" key="3">
    <source>
        <dbReference type="ARBA" id="ARBA00022692"/>
    </source>
</evidence>
<evidence type="ECO:0000256" key="1">
    <source>
        <dbReference type="ARBA" id="ARBA00004651"/>
    </source>
</evidence>
<evidence type="ECO:0000256" key="11">
    <source>
        <dbReference type="SAM" id="SignalP"/>
    </source>
</evidence>
<evidence type="ECO:0000313" key="14">
    <source>
        <dbReference type="Proteomes" id="UP000694421"/>
    </source>
</evidence>
<evidence type="ECO:0000256" key="5">
    <source>
        <dbReference type="ARBA" id="ARBA00023040"/>
    </source>
</evidence>
<dbReference type="Gene3D" id="1.20.1070.10">
    <property type="entry name" value="Rhodopsin 7-helix transmembrane proteins"/>
    <property type="match status" value="1"/>
</dbReference>
<dbReference type="AlphaFoldDB" id="A0A8D0C5H2"/>
<comment type="similarity">
    <text evidence="9">Belongs to the G-protein coupled receptor 1 family.</text>
</comment>
<reference evidence="13" key="1">
    <citation type="submission" date="2025-08" db="UniProtKB">
        <authorList>
            <consortium name="Ensembl"/>
        </authorList>
    </citation>
    <scope>IDENTIFICATION</scope>
</reference>
<dbReference type="Proteomes" id="UP000694421">
    <property type="component" value="Unplaced"/>
</dbReference>
<dbReference type="InterPro" id="IPR026234">
    <property type="entry name" value="MRGPCRFAMILY"/>
</dbReference>